<dbReference type="PRINTS" id="PR00368">
    <property type="entry name" value="FADPNR"/>
</dbReference>
<dbReference type="Gene3D" id="3.50.50.60">
    <property type="entry name" value="FAD/NAD(P)-binding domain"/>
    <property type="match status" value="2"/>
</dbReference>
<sequence>MGAESRYIGFEISVRHQRRHPGRHGPNRRAQGRYFQSIREGAYKNVEGNENIDFVEGHGVFESPHEVRVDDHTLSAERVVINTGARPAKPTIDGLNNVEVHDSIDLLDLDVIPDSLAVIGGGYVGCEYAQIYNRFASNVTVFQRGDRLPPPGRGPGGKRGHRDCLRRRRDHRPDQCTRDGTSRGRRRHPRRRQWYQHNHCLR</sequence>
<evidence type="ECO:0000313" key="3">
    <source>
        <dbReference type="EMBL" id="UPV76902.1"/>
    </source>
</evidence>
<dbReference type="GO" id="GO:0003955">
    <property type="term" value="F:NAD(P)H dehydrogenase (quinone) activity"/>
    <property type="evidence" value="ECO:0007669"/>
    <property type="project" value="TreeGrafter"/>
</dbReference>
<keyword evidence="4" id="KW-1185">Reference proteome</keyword>
<geneLocation type="plasmid" evidence="3 4">
    <name>unnamed2</name>
</geneLocation>
<keyword evidence="3" id="KW-0614">Plasmid</keyword>
<name>A0A8U0I0G9_9EURY</name>
<dbReference type="Proteomes" id="UP000830729">
    <property type="component" value="Plasmid unnamed2"/>
</dbReference>
<gene>
    <name evidence="3" type="ORF">M0R89_20795</name>
</gene>
<protein>
    <submittedName>
        <fullName evidence="3">FAD-dependent oxidoreductase</fullName>
    </submittedName>
</protein>
<evidence type="ECO:0000313" key="4">
    <source>
        <dbReference type="Proteomes" id="UP000830729"/>
    </source>
</evidence>
<dbReference type="InterPro" id="IPR036188">
    <property type="entry name" value="FAD/NAD-bd_sf"/>
</dbReference>
<dbReference type="SUPFAM" id="SSF51905">
    <property type="entry name" value="FAD/NAD(P)-binding domain"/>
    <property type="match status" value="1"/>
</dbReference>
<feature type="compositionally biased region" description="Basic and acidic residues" evidence="1">
    <location>
        <begin position="171"/>
        <end position="182"/>
    </location>
</feature>
<dbReference type="PANTHER" id="PTHR43014:SF4">
    <property type="entry name" value="PYRIDINE NUCLEOTIDE-DISULFIDE OXIDOREDUCTASE RCLA-RELATED"/>
    <property type="match status" value="1"/>
</dbReference>
<dbReference type="InterPro" id="IPR023753">
    <property type="entry name" value="FAD/NAD-binding_dom"/>
</dbReference>
<dbReference type="RefSeq" id="WP_248652935.1">
    <property type="nucleotide sequence ID" value="NZ_CP096661.1"/>
</dbReference>
<organism evidence="3 4">
    <name type="scientific">Halorussus limi</name>
    <dbReference type="NCBI Taxonomy" id="2938695"/>
    <lineage>
        <taxon>Archaea</taxon>
        <taxon>Methanobacteriati</taxon>
        <taxon>Methanobacteriota</taxon>
        <taxon>Stenosarchaea group</taxon>
        <taxon>Halobacteria</taxon>
        <taxon>Halobacteriales</taxon>
        <taxon>Haladaptataceae</taxon>
        <taxon>Halorussus</taxon>
    </lineage>
</organism>
<proteinExistence type="predicted"/>
<dbReference type="KEGG" id="halx:M0R89_20795"/>
<dbReference type="GeneID" id="72187692"/>
<accession>A0A8U0I0G9</accession>
<reference evidence="3 4" key="1">
    <citation type="submission" date="2022-04" db="EMBL/GenBank/DDBJ databases">
        <title>Diverse halophilic archaea isolated from saline environments.</title>
        <authorList>
            <person name="Cui H.-L."/>
        </authorList>
    </citation>
    <scope>NUCLEOTIDE SEQUENCE [LARGE SCALE GENOMIC DNA]</scope>
    <source>
        <strain evidence="3 4">XZYJT49</strain>
        <plasmid evidence="3 4">unnamed2</plasmid>
    </source>
</reference>
<dbReference type="EMBL" id="CP096661">
    <property type="protein sequence ID" value="UPV76902.1"/>
    <property type="molecule type" value="Genomic_DNA"/>
</dbReference>
<dbReference type="GO" id="GO:0050660">
    <property type="term" value="F:flavin adenine dinucleotide binding"/>
    <property type="evidence" value="ECO:0007669"/>
    <property type="project" value="TreeGrafter"/>
</dbReference>
<dbReference type="PANTHER" id="PTHR43014">
    <property type="entry name" value="MERCURIC REDUCTASE"/>
    <property type="match status" value="1"/>
</dbReference>
<feature type="domain" description="FAD/NAD(P)-binding" evidence="2">
    <location>
        <begin position="29"/>
        <end position="148"/>
    </location>
</feature>
<feature type="region of interest" description="Disordered" evidence="1">
    <location>
        <begin position="144"/>
        <end position="191"/>
    </location>
</feature>
<dbReference type="Pfam" id="PF07992">
    <property type="entry name" value="Pyr_redox_2"/>
    <property type="match status" value="1"/>
</dbReference>
<evidence type="ECO:0000259" key="2">
    <source>
        <dbReference type="Pfam" id="PF07992"/>
    </source>
</evidence>
<dbReference type="AlphaFoldDB" id="A0A8U0I0G9"/>
<dbReference type="PRINTS" id="PR00411">
    <property type="entry name" value="PNDRDTASEI"/>
</dbReference>
<feature type="compositionally biased region" description="Basic residues" evidence="1">
    <location>
        <begin position="156"/>
        <end position="170"/>
    </location>
</feature>
<evidence type="ECO:0000256" key="1">
    <source>
        <dbReference type="SAM" id="MobiDB-lite"/>
    </source>
</evidence>